<organism evidence="15 16">
    <name type="scientific">Tenebrionibacter intestinalis</name>
    <dbReference type="NCBI Taxonomy" id="2799638"/>
    <lineage>
        <taxon>Bacteria</taxon>
        <taxon>Pseudomonadati</taxon>
        <taxon>Pseudomonadota</taxon>
        <taxon>Gammaproteobacteria</taxon>
        <taxon>Enterobacterales</taxon>
        <taxon>Enterobacteriaceae</taxon>
        <taxon>Tenebrionibacter/Tenebrionicola group</taxon>
        <taxon>Tenebrionibacter</taxon>
    </lineage>
</organism>
<dbReference type="SUPFAM" id="SSF49329">
    <property type="entry name" value="Cu,Zn superoxide dismutase-like"/>
    <property type="match status" value="1"/>
</dbReference>
<dbReference type="NCBIfam" id="NF007628">
    <property type="entry name" value="PRK10290.1"/>
    <property type="match status" value="1"/>
</dbReference>
<dbReference type="GO" id="GO:0004784">
    <property type="term" value="F:superoxide dismutase activity"/>
    <property type="evidence" value="ECO:0007669"/>
    <property type="project" value="UniProtKB-EC"/>
</dbReference>
<evidence type="ECO:0000313" key="15">
    <source>
        <dbReference type="EMBL" id="MBK4716773.1"/>
    </source>
</evidence>
<evidence type="ECO:0000256" key="13">
    <source>
        <dbReference type="SAM" id="SignalP"/>
    </source>
</evidence>
<keyword evidence="5 13" id="KW-0732">Signal</keyword>
<evidence type="ECO:0000256" key="12">
    <source>
        <dbReference type="RuleBase" id="RU000393"/>
    </source>
</evidence>
<evidence type="ECO:0000256" key="6">
    <source>
        <dbReference type="ARBA" id="ARBA00022764"/>
    </source>
</evidence>
<dbReference type="FunFam" id="2.60.40.200:FF:000002">
    <property type="entry name" value="Superoxide dismutase [Cu-Zn]"/>
    <property type="match status" value="1"/>
</dbReference>
<evidence type="ECO:0000256" key="11">
    <source>
        <dbReference type="ARBA" id="ARBA00049204"/>
    </source>
</evidence>
<feature type="chain" id="PRO_5035423391" description="Superoxide dismutase [Cu-Zn]" evidence="13">
    <location>
        <begin position="20"/>
        <end position="174"/>
    </location>
</feature>
<evidence type="ECO:0000259" key="14">
    <source>
        <dbReference type="Pfam" id="PF00080"/>
    </source>
</evidence>
<dbReference type="GO" id="GO:0042597">
    <property type="term" value="C:periplasmic space"/>
    <property type="evidence" value="ECO:0007669"/>
    <property type="project" value="UniProtKB-SubCell"/>
</dbReference>
<accession>A0A8K0V7H4</accession>
<dbReference type="CDD" id="cd00305">
    <property type="entry name" value="Cu-Zn_Superoxide_Dismutase"/>
    <property type="match status" value="1"/>
</dbReference>
<keyword evidence="8" id="KW-0049">Antioxidant</keyword>
<evidence type="ECO:0000313" key="16">
    <source>
        <dbReference type="Proteomes" id="UP000659047"/>
    </source>
</evidence>
<evidence type="ECO:0000256" key="7">
    <source>
        <dbReference type="ARBA" id="ARBA00022833"/>
    </source>
</evidence>
<proteinExistence type="inferred from homology"/>
<protein>
    <recommendedName>
        <fullName evidence="12">Superoxide dismutase [Cu-Zn]</fullName>
        <ecNumber evidence="12">1.15.1.1</ecNumber>
    </recommendedName>
</protein>
<evidence type="ECO:0000256" key="1">
    <source>
        <dbReference type="ARBA" id="ARBA00003917"/>
    </source>
</evidence>
<keyword evidence="16" id="KW-1185">Reference proteome</keyword>
<dbReference type="RefSeq" id="WP_238715034.1">
    <property type="nucleotide sequence ID" value="NZ_JAEPBH010000053.1"/>
</dbReference>
<evidence type="ECO:0000256" key="8">
    <source>
        <dbReference type="ARBA" id="ARBA00022862"/>
    </source>
</evidence>
<dbReference type="Proteomes" id="UP000659047">
    <property type="component" value="Unassembled WGS sequence"/>
</dbReference>
<comment type="subcellular location">
    <subcellularLocation>
        <location evidence="2">Periplasm</location>
    </subcellularLocation>
</comment>
<dbReference type="PROSITE" id="PS00087">
    <property type="entry name" value="SOD_CU_ZN_1"/>
    <property type="match status" value="1"/>
</dbReference>
<dbReference type="EC" id="1.15.1.1" evidence="12"/>
<feature type="domain" description="Superoxide dismutase copper/zinc binding" evidence="14">
    <location>
        <begin position="39"/>
        <end position="172"/>
    </location>
</feature>
<comment type="caution">
    <text evidence="15">The sequence shown here is derived from an EMBL/GenBank/DDBJ whole genome shotgun (WGS) entry which is preliminary data.</text>
</comment>
<dbReference type="PROSITE" id="PS00332">
    <property type="entry name" value="SOD_CU_ZN_2"/>
    <property type="match status" value="1"/>
</dbReference>
<evidence type="ECO:0000256" key="2">
    <source>
        <dbReference type="ARBA" id="ARBA00004418"/>
    </source>
</evidence>
<comment type="cofactor">
    <cofactor evidence="12">
        <name>Zn(2+)</name>
        <dbReference type="ChEBI" id="CHEBI:29105"/>
    </cofactor>
    <text evidence="12">Binds 1 zinc ion per subunit.</text>
</comment>
<comment type="catalytic activity">
    <reaction evidence="11 12">
        <text>2 superoxide + 2 H(+) = H2O2 + O2</text>
        <dbReference type="Rhea" id="RHEA:20696"/>
        <dbReference type="ChEBI" id="CHEBI:15378"/>
        <dbReference type="ChEBI" id="CHEBI:15379"/>
        <dbReference type="ChEBI" id="CHEBI:16240"/>
        <dbReference type="ChEBI" id="CHEBI:18421"/>
        <dbReference type="EC" id="1.15.1.1"/>
    </reaction>
</comment>
<sequence length="174" mass="17853">MKRLSTGIALIFFCGSSLAASEEVKLNLVTAQNVGQEIGTVKIEETDKGLTFTPDLRALPPGQHGFHIHAKGSCEPAIVDGKAVAAGAAGGHFDPQNTGKHLGPDGNGHLGDLPVLSVNADGKATQPVTAPRLKKIDQIKGLAIMVHAGGDNMADHPKPLGGGGARFACGVIRE</sequence>
<dbReference type="InterPro" id="IPR001424">
    <property type="entry name" value="SOD_Cu_Zn_dom"/>
</dbReference>
<dbReference type="Pfam" id="PF00080">
    <property type="entry name" value="Sod_Cu"/>
    <property type="match status" value="1"/>
</dbReference>
<evidence type="ECO:0000256" key="10">
    <source>
        <dbReference type="ARBA" id="ARBA00023157"/>
    </source>
</evidence>
<comment type="function">
    <text evidence="1 12">Destroys radicals which are normally produced within the cells and which are toxic to biological systems.</text>
</comment>
<dbReference type="PANTHER" id="PTHR10003">
    <property type="entry name" value="SUPEROXIDE DISMUTASE CU-ZN -RELATED"/>
    <property type="match status" value="1"/>
</dbReference>
<comment type="similarity">
    <text evidence="3 12">Belongs to the Cu-Zn superoxide dismutase family.</text>
</comment>
<evidence type="ECO:0000256" key="4">
    <source>
        <dbReference type="ARBA" id="ARBA00022723"/>
    </source>
</evidence>
<keyword evidence="9 12" id="KW-0186">Copper</keyword>
<evidence type="ECO:0000256" key="3">
    <source>
        <dbReference type="ARBA" id="ARBA00010457"/>
    </source>
</evidence>
<dbReference type="EMBL" id="JAEPBH010000053">
    <property type="protein sequence ID" value="MBK4716773.1"/>
    <property type="molecule type" value="Genomic_DNA"/>
</dbReference>
<keyword evidence="6" id="KW-0574">Periplasm</keyword>
<evidence type="ECO:0000256" key="9">
    <source>
        <dbReference type="ARBA" id="ARBA00023008"/>
    </source>
</evidence>
<comment type="cofactor">
    <cofactor evidence="12">
        <name>Cu cation</name>
        <dbReference type="ChEBI" id="CHEBI:23378"/>
    </cofactor>
    <text evidence="12">Binds 1 copper ion per subunit.</text>
</comment>
<reference evidence="15" key="1">
    <citation type="submission" date="2021-01" db="EMBL/GenBank/DDBJ databases">
        <title>Intestinitalea alba gen. nov., sp. nov., a novel genus of the family Enterobacteriaceae, isolated from the gut of the plastic-eating mealworm Tenebrio molitor L.</title>
        <authorList>
            <person name="Yang Y."/>
        </authorList>
    </citation>
    <scope>NUCLEOTIDE SEQUENCE</scope>
    <source>
        <strain evidence="15">BIT-L3</strain>
    </source>
</reference>
<dbReference type="InterPro" id="IPR036423">
    <property type="entry name" value="SOD-like_Cu/Zn_dom_sf"/>
</dbReference>
<dbReference type="Gene3D" id="2.60.40.200">
    <property type="entry name" value="Superoxide dismutase, copper/zinc binding domain"/>
    <property type="match status" value="1"/>
</dbReference>
<dbReference type="GO" id="GO:0005507">
    <property type="term" value="F:copper ion binding"/>
    <property type="evidence" value="ECO:0007669"/>
    <property type="project" value="InterPro"/>
</dbReference>
<dbReference type="AlphaFoldDB" id="A0A8K0V7H4"/>
<feature type="signal peptide" evidence="13">
    <location>
        <begin position="1"/>
        <end position="19"/>
    </location>
</feature>
<evidence type="ECO:0000256" key="5">
    <source>
        <dbReference type="ARBA" id="ARBA00022729"/>
    </source>
</evidence>
<dbReference type="InterPro" id="IPR024134">
    <property type="entry name" value="SOD_Cu/Zn_/chaperone"/>
</dbReference>
<keyword evidence="7 12" id="KW-0862">Zinc</keyword>
<name>A0A8K0V7H4_9ENTR</name>
<keyword evidence="12 15" id="KW-0560">Oxidoreductase</keyword>
<keyword evidence="4 12" id="KW-0479">Metal-binding</keyword>
<dbReference type="InterPro" id="IPR018152">
    <property type="entry name" value="SOD_Cu/Zn_BS"/>
</dbReference>
<keyword evidence="10" id="KW-1015">Disulfide bond</keyword>
<gene>
    <name evidence="15" type="primary">sodC</name>
    <name evidence="15" type="ORF">JJB97_15830</name>
</gene>